<dbReference type="EMBL" id="MSPT01000002">
    <property type="protein sequence ID" value="ONK29119.1"/>
    <property type="molecule type" value="Genomic_DNA"/>
</dbReference>
<reference evidence="4 5" key="1">
    <citation type="submission" date="2016-12" db="EMBL/GenBank/DDBJ databases">
        <authorList>
            <person name="Gulvik C.A."/>
        </authorList>
    </citation>
    <scope>NUCLEOTIDE SEQUENCE [LARGE SCALE GENOMIC DNA]</scope>
    <source>
        <strain evidence="3 5">12-5202</strain>
        <strain evidence="2 4">12-5291</strain>
    </source>
</reference>
<sequence>MLKWINKVGNRYSHHLIGLVLFIWILLLVLPSQYLGENYFLRNKILMDIFPIIGYIFIVLSGLCKNITYLIVGISLIFAFYITMMVGYLLIGV</sequence>
<name>A0AB36JR90_9STRE</name>
<keyword evidence="1" id="KW-0472">Membrane</keyword>
<feature type="transmembrane region" description="Helical" evidence="1">
    <location>
        <begin position="45"/>
        <end position="63"/>
    </location>
</feature>
<keyword evidence="5" id="KW-1185">Reference proteome</keyword>
<evidence type="ECO:0000313" key="5">
    <source>
        <dbReference type="Proteomes" id="UP000188946"/>
    </source>
</evidence>
<proteinExistence type="predicted"/>
<evidence type="ECO:0000313" key="2">
    <source>
        <dbReference type="EMBL" id="ONK29119.1"/>
    </source>
</evidence>
<feature type="transmembrane region" description="Helical" evidence="1">
    <location>
        <begin position="12"/>
        <end position="33"/>
    </location>
</feature>
<protein>
    <recommendedName>
        <fullName evidence="6">SpeK</fullName>
    </recommendedName>
</protein>
<evidence type="ECO:0008006" key="6">
    <source>
        <dbReference type="Google" id="ProtNLM"/>
    </source>
</evidence>
<organism evidence="2 4">
    <name type="scientific">Streptococcus azizii</name>
    <dbReference type="NCBI Taxonomy" id="1579424"/>
    <lineage>
        <taxon>Bacteria</taxon>
        <taxon>Bacillati</taxon>
        <taxon>Bacillota</taxon>
        <taxon>Bacilli</taxon>
        <taxon>Lactobacillales</taxon>
        <taxon>Streptococcaceae</taxon>
        <taxon>Streptococcus</taxon>
    </lineage>
</organism>
<accession>A0AB36JR90</accession>
<feature type="transmembrane region" description="Helical" evidence="1">
    <location>
        <begin position="69"/>
        <end position="91"/>
    </location>
</feature>
<evidence type="ECO:0000256" key="1">
    <source>
        <dbReference type="SAM" id="Phobius"/>
    </source>
</evidence>
<dbReference type="AlphaFoldDB" id="A0AB36JR90"/>
<gene>
    <name evidence="3" type="ORF">BVE84_02420</name>
    <name evidence="2" type="ORF">BVE86_01110</name>
</gene>
<dbReference type="EMBL" id="MSPR01000003">
    <property type="protein sequence ID" value="ONK30602.1"/>
    <property type="molecule type" value="Genomic_DNA"/>
</dbReference>
<evidence type="ECO:0000313" key="3">
    <source>
        <dbReference type="EMBL" id="ONK30602.1"/>
    </source>
</evidence>
<comment type="caution">
    <text evidence="2">The sequence shown here is derived from an EMBL/GenBank/DDBJ whole genome shotgun (WGS) entry which is preliminary data.</text>
</comment>
<evidence type="ECO:0000313" key="4">
    <source>
        <dbReference type="Proteomes" id="UP000188600"/>
    </source>
</evidence>
<dbReference type="Proteomes" id="UP000188600">
    <property type="component" value="Unassembled WGS sequence"/>
</dbReference>
<dbReference type="Proteomes" id="UP000188946">
    <property type="component" value="Unassembled WGS sequence"/>
</dbReference>
<keyword evidence="1" id="KW-1133">Transmembrane helix</keyword>
<keyword evidence="1" id="KW-0812">Transmembrane</keyword>